<feature type="domain" description="HDOD" evidence="1">
    <location>
        <begin position="89"/>
        <end position="279"/>
    </location>
</feature>
<evidence type="ECO:0000259" key="1">
    <source>
        <dbReference type="PROSITE" id="PS51833"/>
    </source>
</evidence>
<dbReference type="PANTHER" id="PTHR33525">
    <property type="match status" value="1"/>
</dbReference>
<reference evidence="2 3" key="1">
    <citation type="submission" date="2016-02" db="EMBL/GenBank/DDBJ databases">
        <authorList>
            <person name="Wen L."/>
            <person name="He K."/>
            <person name="Yang H."/>
        </authorList>
    </citation>
    <scope>NUCLEOTIDE SEQUENCE [LARGE SCALE GENOMIC DNA]</scope>
    <source>
        <strain evidence="2 3">TSA40</strain>
    </source>
</reference>
<dbReference type="InterPro" id="IPR013976">
    <property type="entry name" value="HDOD"/>
</dbReference>
<protein>
    <recommendedName>
        <fullName evidence="1">HDOD domain-containing protein</fullName>
    </recommendedName>
</protein>
<dbReference type="PROSITE" id="PS51833">
    <property type="entry name" value="HDOD"/>
    <property type="match status" value="1"/>
</dbReference>
<dbReference type="InterPro" id="IPR052340">
    <property type="entry name" value="RNase_Y/CdgJ"/>
</dbReference>
<comment type="caution">
    <text evidence="2">The sequence shown here is derived from an EMBL/GenBank/DDBJ whole genome shotgun (WGS) entry which is preliminary data.</text>
</comment>
<evidence type="ECO:0000313" key="3">
    <source>
        <dbReference type="Proteomes" id="UP000197535"/>
    </source>
</evidence>
<dbReference type="OrthoDB" id="8770724at2"/>
<dbReference type="SUPFAM" id="SSF109604">
    <property type="entry name" value="HD-domain/PDEase-like"/>
    <property type="match status" value="1"/>
</dbReference>
<organism evidence="2 3">
    <name type="scientific">Noviherbaspirillum denitrificans</name>
    <dbReference type="NCBI Taxonomy" id="1968433"/>
    <lineage>
        <taxon>Bacteria</taxon>
        <taxon>Pseudomonadati</taxon>
        <taxon>Pseudomonadota</taxon>
        <taxon>Betaproteobacteria</taxon>
        <taxon>Burkholderiales</taxon>
        <taxon>Oxalobacteraceae</taxon>
        <taxon>Noviherbaspirillum</taxon>
    </lineage>
</organism>
<dbReference type="RefSeq" id="WP_088708282.1">
    <property type="nucleotide sequence ID" value="NZ_LSTO01000001.1"/>
</dbReference>
<keyword evidence="3" id="KW-1185">Reference proteome</keyword>
<sequence length="337" mass="36508">MFKKLIDRFFHRSPGPLVPDEDLALNPLTVLAVEPPEPVEMIDIDNLFFPWLLGMGTGVADGMNDAENRLLRTLKRVADADDPATADLVPRIPSVIPLLLRSLRDRNVSNSQLAEQVSQDAVLVAAVLKQVNSSYYRRASAVKTIEEAIAVIGQNGLRMLVAGVAFQPLFNAGLGHFTGQGAPRVWELSEPYGVACRHFAKVRRVDGFEAFLAGLLQGVGVIVALRVIDQAGGAAPGELRSLDFQSSFAHYARRLACVIGKQWEFPEQAIAAIDRSGPASALASTVRAADRVGKIRVLVRHGMLRTDLAEVCLEESGATACYKEILAMEDAQERSAA</sequence>
<accession>A0A254TFX4</accession>
<name>A0A254TFX4_9BURK</name>
<gene>
    <name evidence="2" type="ORF">AYR66_19980</name>
</gene>
<dbReference type="EMBL" id="LSTO01000001">
    <property type="protein sequence ID" value="OWW21425.1"/>
    <property type="molecule type" value="Genomic_DNA"/>
</dbReference>
<evidence type="ECO:0000313" key="2">
    <source>
        <dbReference type="EMBL" id="OWW21425.1"/>
    </source>
</evidence>
<proteinExistence type="predicted"/>
<dbReference type="Proteomes" id="UP000197535">
    <property type="component" value="Unassembled WGS sequence"/>
</dbReference>
<dbReference type="PANTHER" id="PTHR33525:SF6">
    <property type="entry name" value="HDOD DOMAIN-CONTAINING PROTEIN"/>
    <property type="match status" value="1"/>
</dbReference>
<dbReference type="Gene3D" id="1.10.3210.10">
    <property type="entry name" value="Hypothetical protein af1432"/>
    <property type="match status" value="1"/>
</dbReference>
<dbReference type="AlphaFoldDB" id="A0A254TFX4"/>
<dbReference type="Pfam" id="PF08668">
    <property type="entry name" value="HDOD"/>
    <property type="match status" value="1"/>
</dbReference>